<dbReference type="InterPro" id="IPR040079">
    <property type="entry name" value="Glutathione_S-Trfase"/>
</dbReference>
<dbReference type="Gene3D" id="3.40.30.10">
    <property type="entry name" value="Glutaredoxin"/>
    <property type="match status" value="1"/>
</dbReference>
<dbReference type="PROSITE" id="PS50405">
    <property type="entry name" value="GST_CTER"/>
    <property type="match status" value="1"/>
</dbReference>
<reference evidence="5 6" key="1">
    <citation type="submission" date="2019-08" db="EMBL/GenBank/DDBJ databases">
        <title>Hyperibacter terrae gen. nov., sp. nov. and Hyperibacter viscosus sp. nov., two new members in the family Rhodospirillaceae isolated from the rhizosphere of Hypericum perforatum.</title>
        <authorList>
            <person name="Noviana Z."/>
        </authorList>
    </citation>
    <scope>NUCLEOTIDE SEQUENCE [LARGE SCALE GENOMIC DNA]</scope>
    <source>
        <strain evidence="5 6">R5959</strain>
    </source>
</reference>
<dbReference type="SUPFAM" id="SSF47616">
    <property type="entry name" value="GST C-terminal domain-like"/>
    <property type="match status" value="1"/>
</dbReference>
<dbReference type="Pfam" id="PF14497">
    <property type="entry name" value="GST_C_3"/>
    <property type="match status" value="1"/>
</dbReference>
<name>A0A5J6N2D2_9PROT</name>
<dbReference type="GO" id="GO:0005737">
    <property type="term" value="C:cytoplasm"/>
    <property type="evidence" value="ECO:0007669"/>
    <property type="project" value="TreeGrafter"/>
</dbReference>
<dbReference type="InterPro" id="IPR004045">
    <property type="entry name" value="Glutathione_S-Trfase_N"/>
</dbReference>
<dbReference type="SFLD" id="SFLDS00019">
    <property type="entry name" value="Glutathione_Transferase_(cytos"/>
    <property type="match status" value="1"/>
</dbReference>
<dbReference type="SFLD" id="SFLDG00358">
    <property type="entry name" value="Main_(cytGST)"/>
    <property type="match status" value="1"/>
</dbReference>
<dbReference type="InterPro" id="IPR004046">
    <property type="entry name" value="GST_C"/>
</dbReference>
<dbReference type="AlphaFoldDB" id="A0A5J6N2D2"/>
<accession>A0A5J6N2D2</accession>
<dbReference type="GO" id="GO:0006749">
    <property type="term" value="P:glutathione metabolic process"/>
    <property type="evidence" value="ECO:0007669"/>
    <property type="project" value="TreeGrafter"/>
</dbReference>
<dbReference type="PANTHER" id="PTHR43900">
    <property type="entry name" value="GLUTATHIONE S-TRANSFERASE RHO"/>
    <property type="match status" value="1"/>
</dbReference>
<dbReference type="OrthoDB" id="9810080at2"/>
<dbReference type="Gene3D" id="1.20.1050.10">
    <property type="match status" value="1"/>
</dbReference>
<dbReference type="EMBL" id="CP042582">
    <property type="protein sequence ID" value="QEX23891.1"/>
    <property type="molecule type" value="Genomic_DNA"/>
</dbReference>
<dbReference type="PANTHER" id="PTHR43900:SF3">
    <property type="entry name" value="GLUTATHIONE S-TRANSFERASE RHO"/>
    <property type="match status" value="1"/>
</dbReference>
<evidence type="ECO:0000259" key="3">
    <source>
        <dbReference type="PROSITE" id="PS50404"/>
    </source>
</evidence>
<dbReference type="Pfam" id="PF13409">
    <property type="entry name" value="GST_N_2"/>
    <property type="match status" value="1"/>
</dbReference>
<dbReference type="CDD" id="cd00299">
    <property type="entry name" value="GST_C_family"/>
    <property type="match status" value="1"/>
</dbReference>
<gene>
    <name evidence="5" type="primary">gst5</name>
    <name evidence="5" type="ORF">FRZ61_38300</name>
</gene>
<evidence type="ECO:0000256" key="2">
    <source>
        <dbReference type="ARBA" id="ARBA00022679"/>
    </source>
</evidence>
<sequence>MAKVILYGPDYSTHVRMIRLCLIEKGVDYESRPVDILRGANRRPDFLKLQPFGRVPVLVHDDFTLYETSAIARYVDEAFKGPKLQPTDKKDAARMNQLISIIEAEGYTPIVTEILAPRAKHAFLGQQPDIERIKKATPEAVRCLKVIDGMIGDGGFVVSKALSLADLYLASIMAYFAHTPEGKAILTRLPKLSAWWQDMAKRPSIVETNPPIS</sequence>
<dbReference type="KEGG" id="hadh:FRZ61_38300"/>
<evidence type="ECO:0000313" key="5">
    <source>
        <dbReference type="EMBL" id="QEX23891.1"/>
    </source>
</evidence>
<dbReference type="InterPro" id="IPR036249">
    <property type="entry name" value="Thioredoxin-like_sf"/>
</dbReference>
<organism evidence="5 6">
    <name type="scientific">Hypericibacter adhaerens</name>
    <dbReference type="NCBI Taxonomy" id="2602016"/>
    <lineage>
        <taxon>Bacteria</taxon>
        <taxon>Pseudomonadati</taxon>
        <taxon>Pseudomonadota</taxon>
        <taxon>Alphaproteobacteria</taxon>
        <taxon>Rhodospirillales</taxon>
        <taxon>Dongiaceae</taxon>
        <taxon>Hypericibacter</taxon>
    </lineage>
</organism>
<dbReference type="GO" id="GO:0004364">
    <property type="term" value="F:glutathione transferase activity"/>
    <property type="evidence" value="ECO:0007669"/>
    <property type="project" value="UniProtKB-EC"/>
</dbReference>
<dbReference type="GO" id="GO:0043295">
    <property type="term" value="F:glutathione binding"/>
    <property type="evidence" value="ECO:0007669"/>
    <property type="project" value="TreeGrafter"/>
</dbReference>
<dbReference type="RefSeq" id="WP_151119218.1">
    <property type="nucleotide sequence ID" value="NZ_CP042582.1"/>
</dbReference>
<feature type="domain" description="GST C-terminal" evidence="4">
    <location>
        <begin position="88"/>
        <end position="213"/>
    </location>
</feature>
<dbReference type="EC" id="2.5.1.18" evidence="1"/>
<protein>
    <recommendedName>
        <fullName evidence="1">glutathione transferase</fullName>
        <ecNumber evidence="1">2.5.1.18</ecNumber>
    </recommendedName>
</protein>
<evidence type="ECO:0000256" key="1">
    <source>
        <dbReference type="ARBA" id="ARBA00012452"/>
    </source>
</evidence>
<evidence type="ECO:0000259" key="4">
    <source>
        <dbReference type="PROSITE" id="PS50405"/>
    </source>
</evidence>
<dbReference type="SUPFAM" id="SSF52833">
    <property type="entry name" value="Thioredoxin-like"/>
    <property type="match status" value="1"/>
</dbReference>
<evidence type="ECO:0000313" key="6">
    <source>
        <dbReference type="Proteomes" id="UP000325797"/>
    </source>
</evidence>
<proteinExistence type="predicted"/>
<dbReference type="PROSITE" id="PS50404">
    <property type="entry name" value="GST_NTER"/>
    <property type="match status" value="1"/>
</dbReference>
<dbReference type="InterPro" id="IPR036282">
    <property type="entry name" value="Glutathione-S-Trfase_C_sf"/>
</dbReference>
<keyword evidence="6" id="KW-1185">Reference proteome</keyword>
<dbReference type="FunFam" id="3.40.30.10:FF:000016">
    <property type="entry name" value="Glutathione S-transferase F2"/>
    <property type="match status" value="1"/>
</dbReference>
<dbReference type="Proteomes" id="UP000325797">
    <property type="component" value="Chromosome"/>
</dbReference>
<feature type="domain" description="GST N-terminal" evidence="3">
    <location>
        <begin position="2"/>
        <end position="83"/>
    </location>
</feature>
<dbReference type="InterPro" id="IPR010987">
    <property type="entry name" value="Glutathione-S-Trfase_C-like"/>
</dbReference>
<keyword evidence="2 5" id="KW-0808">Transferase</keyword>